<dbReference type="SUPFAM" id="SSF51679">
    <property type="entry name" value="Bacterial luciferase-like"/>
    <property type="match status" value="1"/>
</dbReference>
<evidence type="ECO:0000313" key="7">
    <source>
        <dbReference type="Proteomes" id="UP001304298"/>
    </source>
</evidence>
<keyword evidence="3" id="KW-0560">Oxidoreductase</keyword>
<keyword evidence="2" id="KW-0288">FMN</keyword>
<evidence type="ECO:0000256" key="1">
    <source>
        <dbReference type="ARBA" id="ARBA00022630"/>
    </source>
</evidence>
<evidence type="ECO:0000259" key="5">
    <source>
        <dbReference type="Pfam" id="PF00296"/>
    </source>
</evidence>
<dbReference type="InterPro" id="IPR050172">
    <property type="entry name" value="SsuD_RutA_monooxygenase"/>
</dbReference>
<reference evidence="6 7" key="1">
    <citation type="submission" date="2023-12" db="EMBL/GenBank/DDBJ databases">
        <title>Amycolatopsis sp. V23-08.</title>
        <authorList>
            <person name="Somphong A."/>
        </authorList>
    </citation>
    <scope>NUCLEOTIDE SEQUENCE [LARGE SCALE GENOMIC DNA]</scope>
    <source>
        <strain evidence="6 7">V23-08</strain>
    </source>
</reference>
<evidence type="ECO:0000256" key="2">
    <source>
        <dbReference type="ARBA" id="ARBA00022643"/>
    </source>
</evidence>
<dbReference type="PANTHER" id="PTHR42847:SF4">
    <property type="entry name" value="ALKANESULFONATE MONOOXYGENASE-RELATED"/>
    <property type="match status" value="1"/>
</dbReference>
<accession>A0ABU5R3K6</accession>
<comment type="caution">
    <text evidence="6">The sequence shown here is derived from an EMBL/GenBank/DDBJ whole genome shotgun (WGS) entry which is preliminary data.</text>
</comment>
<protein>
    <submittedName>
        <fullName evidence="6">LLM class flavin-dependent oxidoreductase</fullName>
    </submittedName>
</protein>
<dbReference type="RefSeq" id="WP_323326277.1">
    <property type="nucleotide sequence ID" value="NZ_JAYFSI010000002.1"/>
</dbReference>
<sequence length="300" mass="31941">MSVRLGALVLPESAGPRAAARWRQVEQLGFDHAWTLDHLSWRTLRGAPWFDAMTTLTTAAAATSTLRLGTLVASPNFRHPVLTAAQAMALDHASGGRFVLGVGAGAAGPDDNALGGEPLSPARRAERFAEFVTVADRVLRERPCTVTGPWYSAVDVLLAPGCVQRPRTPFAVAAAGPKGMRVAVEFADTWVTIGATGTPGGLPEPEAFDRLRRQLDRLDGLCAEAGRAPDGLARLVNLSRVAEDPYSSAQRLVDLVGRCAELGFTDVVLAWPRADGVFRGDQDAFERAVGAVREHFVTPA</sequence>
<dbReference type="InterPro" id="IPR036661">
    <property type="entry name" value="Luciferase-like_sf"/>
</dbReference>
<gene>
    <name evidence="6" type="ORF">VA596_12100</name>
</gene>
<keyword evidence="7" id="KW-1185">Reference proteome</keyword>
<evidence type="ECO:0000256" key="3">
    <source>
        <dbReference type="ARBA" id="ARBA00023002"/>
    </source>
</evidence>
<dbReference type="InterPro" id="IPR011251">
    <property type="entry name" value="Luciferase-like_dom"/>
</dbReference>
<dbReference type="Gene3D" id="3.20.20.30">
    <property type="entry name" value="Luciferase-like domain"/>
    <property type="match status" value="1"/>
</dbReference>
<dbReference type="Pfam" id="PF00296">
    <property type="entry name" value="Bac_luciferase"/>
    <property type="match status" value="1"/>
</dbReference>
<organism evidence="6 7">
    <name type="scientific">Amycolatopsis heterodermiae</name>
    <dbReference type="NCBI Taxonomy" id="3110235"/>
    <lineage>
        <taxon>Bacteria</taxon>
        <taxon>Bacillati</taxon>
        <taxon>Actinomycetota</taxon>
        <taxon>Actinomycetes</taxon>
        <taxon>Pseudonocardiales</taxon>
        <taxon>Pseudonocardiaceae</taxon>
        <taxon>Amycolatopsis</taxon>
    </lineage>
</organism>
<dbReference type="Proteomes" id="UP001304298">
    <property type="component" value="Unassembled WGS sequence"/>
</dbReference>
<evidence type="ECO:0000313" key="6">
    <source>
        <dbReference type="EMBL" id="MEA5360280.1"/>
    </source>
</evidence>
<name>A0ABU5R3K6_9PSEU</name>
<dbReference type="PANTHER" id="PTHR42847">
    <property type="entry name" value="ALKANESULFONATE MONOOXYGENASE"/>
    <property type="match status" value="1"/>
</dbReference>
<evidence type="ECO:0000256" key="4">
    <source>
        <dbReference type="ARBA" id="ARBA00023033"/>
    </source>
</evidence>
<proteinExistence type="predicted"/>
<keyword evidence="1" id="KW-0285">Flavoprotein</keyword>
<keyword evidence="4" id="KW-0503">Monooxygenase</keyword>
<dbReference type="EMBL" id="JAYFSI010000002">
    <property type="protein sequence ID" value="MEA5360280.1"/>
    <property type="molecule type" value="Genomic_DNA"/>
</dbReference>
<feature type="domain" description="Luciferase-like" evidence="5">
    <location>
        <begin position="17"/>
        <end position="256"/>
    </location>
</feature>